<evidence type="ECO:0000256" key="1">
    <source>
        <dbReference type="SAM" id="MobiDB-lite"/>
    </source>
</evidence>
<comment type="caution">
    <text evidence="3">The sequence shown here is derived from an EMBL/GenBank/DDBJ whole genome shotgun (WGS) entry which is preliminary data.</text>
</comment>
<dbReference type="AlphaFoldDB" id="A0A7W7LPL8"/>
<accession>A0A7W7LPL8</accession>
<protein>
    <submittedName>
        <fullName evidence="3">Uncharacterized protein (TIGR04222 family)</fullName>
    </submittedName>
</protein>
<dbReference type="InterPro" id="IPR026467">
    <property type="entry name" value="Ser/Gly_Cys_C_dom"/>
</dbReference>
<gene>
    <name evidence="3" type="ORF">FHS39_002492</name>
</gene>
<reference evidence="3 4" key="1">
    <citation type="submission" date="2020-08" db="EMBL/GenBank/DDBJ databases">
        <title>Genomic Encyclopedia of Type Strains, Phase III (KMG-III): the genomes of soil and plant-associated and newly described type strains.</title>
        <authorList>
            <person name="Whitman W."/>
        </authorList>
    </citation>
    <scope>NUCLEOTIDE SEQUENCE [LARGE SCALE GENOMIC DNA]</scope>
    <source>
        <strain evidence="3 4">CECT 3266</strain>
    </source>
</reference>
<keyword evidence="2" id="KW-0812">Transmembrane</keyword>
<dbReference type="NCBIfam" id="TIGR04222">
    <property type="entry name" value="near_uncomplex"/>
    <property type="match status" value="1"/>
</dbReference>
<sequence>MTAAFIVALTALCVLSAWLIGLRLQAHGPRGPFDDLATQNCHRLDLWGIAYLMGGRDRVADTLIVKTYADGRIGMDDRGKINVIDARADSAEERAVLRHCGSEWNVALKTLRGKLRSDPLSDLIENRLSEPKLFLSERTMRTWRIVAGFQVAAIVVAAGTSLGMLLHSGSDHRPFALVIAAALGIALRAFCSPSNHRQRMTEYGEKAQHHLRSRSPWGRQDPDLHPAGLAGAVAVFGTAVIPDRTMRHHLENAARSNAISRSRAARRRASSTSSTSSCGGATCSSYSSCSSTSSCSGGSSSCSSSSCSSSSCGGGSSCS</sequence>
<keyword evidence="2" id="KW-0472">Membrane</keyword>
<organism evidence="3 4">
    <name type="scientific">Streptomyces olivoverticillatus</name>
    <dbReference type="NCBI Taxonomy" id="66427"/>
    <lineage>
        <taxon>Bacteria</taxon>
        <taxon>Bacillati</taxon>
        <taxon>Actinomycetota</taxon>
        <taxon>Actinomycetes</taxon>
        <taxon>Kitasatosporales</taxon>
        <taxon>Streptomycetaceae</taxon>
        <taxon>Streptomyces</taxon>
    </lineage>
</organism>
<dbReference type="RefSeq" id="WP_184349307.1">
    <property type="nucleotide sequence ID" value="NZ_JACHJH010000003.1"/>
</dbReference>
<feature type="transmembrane region" description="Helical" evidence="2">
    <location>
        <begin position="172"/>
        <end position="191"/>
    </location>
</feature>
<evidence type="ECO:0000313" key="3">
    <source>
        <dbReference type="EMBL" id="MBB4893461.1"/>
    </source>
</evidence>
<name>A0A7W7LPL8_9ACTN</name>
<proteinExistence type="predicted"/>
<feature type="region of interest" description="Disordered" evidence="1">
    <location>
        <begin position="201"/>
        <end position="223"/>
    </location>
</feature>
<feature type="compositionally biased region" description="Low complexity" evidence="1">
    <location>
        <begin position="270"/>
        <end position="311"/>
    </location>
</feature>
<feature type="transmembrane region" description="Helical" evidence="2">
    <location>
        <begin position="6"/>
        <end position="24"/>
    </location>
</feature>
<evidence type="ECO:0000256" key="2">
    <source>
        <dbReference type="SAM" id="Phobius"/>
    </source>
</evidence>
<dbReference type="Proteomes" id="UP000556084">
    <property type="component" value="Unassembled WGS sequence"/>
</dbReference>
<keyword evidence="4" id="KW-1185">Reference proteome</keyword>
<evidence type="ECO:0000313" key="4">
    <source>
        <dbReference type="Proteomes" id="UP000556084"/>
    </source>
</evidence>
<feature type="region of interest" description="Disordered" evidence="1">
    <location>
        <begin position="251"/>
        <end position="319"/>
    </location>
</feature>
<keyword evidence="2" id="KW-1133">Transmembrane helix</keyword>
<feature type="transmembrane region" description="Helical" evidence="2">
    <location>
        <begin position="145"/>
        <end position="166"/>
    </location>
</feature>
<dbReference type="EMBL" id="JACHJH010000003">
    <property type="protein sequence ID" value="MBB4893461.1"/>
    <property type="molecule type" value="Genomic_DNA"/>
</dbReference>